<accession>A0AAD6VV16</accession>
<organism evidence="11 12">
    <name type="scientific">Mycena pura</name>
    <dbReference type="NCBI Taxonomy" id="153505"/>
    <lineage>
        <taxon>Eukaryota</taxon>
        <taxon>Fungi</taxon>
        <taxon>Dikarya</taxon>
        <taxon>Basidiomycota</taxon>
        <taxon>Agaricomycotina</taxon>
        <taxon>Agaricomycetes</taxon>
        <taxon>Agaricomycetidae</taxon>
        <taxon>Agaricales</taxon>
        <taxon>Marasmiineae</taxon>
        <taxon>Mycenaceae</taxon>
        <taxon>Mycena</taxon>
    </lineage>
</organism>
<comment type="caution">
    <text evidence="11">The sequence shown here is derived from an EMBL/GenBank/DDBJ whole genome shotgun (WGS) entry which is preliminary data.</text>
</comment>
<dbReference type="SUPFAM" id="SSF52151">
    <property type="entry name" value="FabD/lysophospholipase-like"/>
    <property type="match status" value="1"/>
</dbReference>
<comment type="catalytic activity">
    <reaction evidence="9">
        <text>a 1-acyl-sn-glycero-3-phosphocholine + H2O = sn-glycerol 3-phosphocholine + a fatty acid + H(+)</text>
        <dbReference type="Rhea" id="RHEA:15177"/>
        <dbReference type="ChEBI" id="CHEBI:15377"/>
        <dbReference type="ChEBI" id="CHEBI:15378"/>
        <dbReference type="ChEBI" id="CHEBI:16870"/>
        <dbReference type="ChEBI" id="CHEBI:28868"/>
        <dbReference type="ChEBI" id="CHEBI:58168"/>
        <dbReference type="EC" id="3.1.1.5"/>
    </reaction>
</comment>
<keyword evidence="3" id="KW-0732">Signal</keyword>
<evidence type="ECO:0000256" key="4">
    <source>
        <dbReference type="ARBA" id="ARBA00022801"/>
    </source>
</evidence>
<dbReference type="PANTHER" id="PTHR10728:SF33">
    <property type="entry name" value="LYSOPHOSPHOLIPASE 1-RELATED"/>
    <property type="match status" value="1"/>
</dbReference>
<sequence length="512" mass="55484">MPALEATNELLKEWTIWSQGHAIGTFMLFFTPTHSRSMRRNQTCKQRPQLRMYKPVLVQMQIIRRVAQLHLFFIRAQDNISPGEVDAEELLGEVIIPTEKRFQRVFDIPPTLKHIFQGKQGASPSHAIALSGRAGLLAGAVTAFGGWHNLEPCWLRGNPPGCIYGRAVGRRVYGGFNIAFDVLTPFSNILDQAFMAGLILEAGGKAAAGTLVTWLFERTIYRSLHHFIRLRKFQRYASGQDCSLSNTEFEYDIFEFGSYDPNLSAFIPMPNLGSINSSSCVSGFDQTAFVLGSTGNVFPAINASLKPNDSSVLELEATSISTAYSSGKQQSSLFQRSEKKELLSLADGAIDGANLPLQALLAEARGIQAIIAIDASGDTDDNFAAGNSLIAESKRAALFPGACKFPRIPANSADFVAQNLTTQPTFFGCNEVHVPLILYFPNGAPPPGQVPLANVSGQLSFPDPGVVQAIIDQAGEIVLRGHPQNNEARDPLFSKLCVSLVGLQIVNGAASA</sequence>
<dbReference type="Pfam" id="PF01735">
    <property type="entry name" value="PLA2_B"/>
    <property type="match status" value="1"/>
</dbReference>
<evidence type="ECO:0000256" key="2">
    <source>
        <dbReference type="ARBA" id="ARBA00013274"/>
    </source>
</evidence>
<evidence type="ECO:0000256" key="1">
    <source>
        <dbReference type="ARBA" id="ARBA00008780"/>
    </source>
</evidence>
<evidence type="ECO:0000256" key="9">
    <source>
        <dbReference type="RuleBase" id="RU362103"/>
    </source>
</evidence>
<protein>
    <recommendedName>
        <fullName evidence="2 9">Lysophospholipase</fullName>
        <ecNumber evidence="2 9">3.1.1.5</ecNumber>
    </recommendedName>
</protein>
<evidence type="ECO:0000256" key="8">
    <source>
        <dbReference type="PROSITE-ProRule" id="PRU00555"/>
    </source>
</evidence>
<dbReference type="GO" id="GO:0005829">
    <property type="term" value="C:cytosol"/>
    <property type="evidence" value="ECO:0007669"/>
    <property type="project" value="TreeGrafter"/>
</dbReference>
<keyword evidence="11" id="KW-0808">Transferase</keyword>
<gene>
    <name evidence="11" type="ORF">GGX14DRAFT_559028</name>
</gene>
<evidence type="ECO:0000313" key="11">
    <source>
        <dbReference type="EMBL" id="KAJ7221539.1"/>
    </source>
</evidence>
<comment type="similarity">
    <text evidence="1 9">Belongs to the lysophospholipase family.</text>
</comment>
<keyword evidence="7" id="KW-0325">Glycoprotein</keyword>
<dbReference type="GO" id="GO:0004623">
    <property type="term" value="F:phospholipase A2 activity"/>
    <property type="evidence" value="ECO:0007669"/>
    <property type="project" value="TreeGrafter"/>
</dbReference>
<evidence type="ECO:0000256" key="5">
    <source>
        <dbReference type="ARBA" id="ARBA00022963"/>
    </source>
</evidence>
<proteinExistence type="inferred from homology"/>
<dbReference type="PROSITE" id="PS51210">
    <property type="entry name" value="PLA2C"/>
    <property type="match status" value="1"/>
</dbReference>
<dbReference type="InterPro" id="IPR002642">
    <property type="entry name" value="LysoPLipase_cat_dom"/>
</dbReference>
<dbReference type="SMART" id="SM00022">
    <property type="entry name" value="PLAc"/>
    <property type="match status" value="1"/>
</dbReference>
<dbReference type="PANTHER" id="PTHR10728">
    <property type="entry name" value="CYTOSOLIC PHOSPHOLIPASE A2"/>
    <property type="match status" value="1"/>
</dbReference>
<name>A0AAD6VV16_9AGAR</name>
<evidence type="ECO:0000313" key="12">
    <source>
        <dbReference type="Proteomes" id="UP001219525"/>
    </source>
</evidence>
<keyword evidence="4 8" id="KW-0378">Hydrolase</keyword>
<dbReference type="AlphaFoldDB" id="A0AAD6VV16"/>
<dbReference type="EC" id="3.1.1.5" evidence="2 9"/>
<evidence type="ECO:0000256" key="7">
    <source>
        <dbReference type="ARBA" id="ARBA00023180"/>
    </source>
</evidence>
<reference evidence="11" key="1">
    <citation type="submission" date="2023-03" db="EMBL/GenBank/DDBJ databases">
        <title>Massive genome expansion in bonnet fungi (Mycena s.s.) driven by repeated elements and novel gene families across ecological guilds.</title>
        <authorList>
            <consortium name="Lawrence Berkeley National Laboratory"/>
            <person name="Harder C.B."/>
            <person name="Miyauchi S."/>
            <person name="Viragh M."/>
            <person name="Kuo A."/>
            <person name="Thoen E."/>
            <person name="Andreopoulos B."/>
            <person name="Lu D."/>
            <person name="Skrede I."/>
            <person name="Drula E."/>
            <person name="Henrissat B."/>
            <person name="Morin E."/>
            <person name="Kohler A."/>
            <person name="Barry K."/>
            <person name="LaButti K."/>
            <person name="Morin E."/>
            <person name="Salamov A."/>
            <person name="Lipzen A."/>
            <person name="Mereny Z."/>
            <person name="Hegedus B."/>
            <person name="Baldrian P."/>
            <person name="Stursova M."/>
            <person name="Weitz H."/>
            <person name="Taylor A."/>
            <person name="Grigoriev I.V."/>
            <person name="Nagy L.G."/>
            <person name="Martin F."/>
            <person name="Kauserud H."/>
        </authorList>
    </citation>
    <scope>NUCLEOTIDE SEQUENCE</scope>
    <source>
        <strain evidence="11">9144</strain>
    </source>
</reference>
<evidence type="ECO:0000256" key="3">
    <source>
        <dbReference type="ARBA" id="ARBA00022729"/>
    </source>
</evidence>
<keyword evidence="6 8" id="KW-0443">Lipid metabolism</keyword>
<keyword evidence="12" id="KW-1185">Reference proteome</keyword>
<evidence type="ECO:0000259" key="10">
    <source>
        <dbReference type="PROSITE" id="PS51210"/>
    </source>
</evidence>
<keyword evidence="5 8" id="KW-0442">Lipid degradation</keyword>
<feature type="domain" description="PLA2c" evidence="10">
    <location>
        <begin position="244"/>
        <end position="512"/>
    </location>
</feature>
<dbReference type="Gene3D" id="3.40.1090.10">
    <property type="entry name" value="Cytosolic phospholipase A2 catalytic domain"/>
    <property type="match status" value="1"/>
</dbReference>
<dbReference type="EMBL" id="JARJCW010000008">
    <property type="protein sequence ID" value="KAJ7221539.1"/>
    <property type="molecule type" value="Genomic_DNA"/>
</dbReference>
<dbReference type="InterPro" id="IPR016035">
    <property type="entry name" value="Acyl_Trfase/lysoPLipase"/>
</dbReference>
<dbReference type="Proteomes" id="UP001219525">
    <property type="component" value="Unassembled WGS sequence"/>
</dbReference>
<dbReference type="GO" id="GO:0046475">
    <property type="term" value="P:glycerophospholipid catabolic process"/>
    <property type="evidence" value="ECO:0007669"/>
    <property type="project" value="TreeGrafter"/>
</dbReference>
<evidence type="ECO:0000256" key="6">
    <source>
        <dbReference type="ARBA" id="ARBA00023098"/>
    </source>
</evidence>
<dbReference type="GO" id="GO:0004622">
    <property type="term" value="F:phosphatidylcholine lysophospholipase activity"/>
    <property type="evidence" value="ECO:0007669"/>
    <property type="project" value="UniProtKB-EC"/>
</dbReference>
<dbReference type="GO" id="GO:0016740">
    <property type="term" value="F:transferase activity"/>
    <property type="evidence" value="ECO:0007669"/>
    <property type="project" value="UniProtKB-KW"/>
</dbReference>